<keyword evidence="1" id="KW-0175">Coiled coil</keyword>
<evidence type="ECO:0000313" key="4">
    <source>
        <dbReference type="Proteomes" id="UP000593626"/>
    </source>
</evidence>
<dbReference type="AlphaFoldDB" id="A0A7S8CAM1"/>
<feature type="coiled-coil region" evidence="1">
    <location>
        <begin position="69"/>
        <end position="134"/>
    </location>
</feature>
<dbReference type="SUPFAM" id="SSF158791">
    <property type="entry name" value="MgtE N-terminal domain-like"/>
    <property type="match status" value="1"/>
</dbReference>
<dbReference type="RefSeq" id="WP_239673870.1">
    <property type="nucleotide sequence ID" value="NZ_CP049742.1"/>
</dbReference>
<dbReference type="Gene3D" id="1.25.60.10">
    <property type="entry name" value="MgtE N-terminal domain-like"/>
    <property type="match status" value="1"/>
</dbReference>
<evidence type="ECO:0000313" key="3">
    <source>
        <dbReference type="EMBL" id="QPC46346.1"/>
    </source>
</evidence>
<dbReference type="InterPro" id="IPR038076">
    <property type="entry name" value="MgtE_N_sf"/>
</dbReference>
<keyword evidence="2" id="KW-0472">Membrane</keyword>
<name>A0A7S8CAM1_9BACI</name>
<sequence length="195" mass="21904">MANSVEKVERKASKFQWFMMAFLIPLLTVIAVGLVLLQISGVNVFQEVSKMGEKVSVLQSVFGDGEEAVKELENRSLNLQAEIEEREAQIAKLETKILDKDNAIKQVELEKEQLENQLEELRQIQSDNKRAFADVVETYEAMSAKKAAPILVELEEEEAVKILSQVSPDQLGKILESMLPQDAARFTKLLATEGR</sequence>
<keyword evidence="4" id="KW-1185">Reference proteome</keyword>
<organism evidence="3 4">
    <name type="scientific">Mangrovibacillus cuniculi</name>
    <dbReference type="NCBI Taxonomy" id="2593652"/>
    <lineage>
        <taxon>Bacteria</taxon>
        <taxon>Bacillati</taxon>
        <taxon>Bacillota</taxon>
        <taxon>Bacilli</taxon>
        <taxon>Bacillales</taxon>
        <taxon>Bacillaceae</taxon>
        <taxon>Mangrovibacillus</taxon>
    </lineage>
</organism>
<proteinExistence type="predicted"/>
<gene>
    <name evidence="3" type="ORF">G8O30_04890</name>
</gene>
<dbReference type="EMBL" id="CP049742">
    <property type="protein sequence ID" value="QPC46346.1"/>
    <property type="molecule type" value="Genomic_DNA"/>
</dbReference>
<reference evidence="3 4" key="1">
    <citation type="submission" date="2019-07" db="EMBL/GenBank/DDBJ databases">
        <title>Genome sequence of 2 isolates from Red Sea Mangroves.</title>
        <authorList>
            <person name="Sefrji F."/>
            <person name="Michoud G."/>
            <person name="Merlino G."/>
            <person name="Daffonchio D."/>
        </authorList>
    </citation>
    <scope>NUCLEOTIDE SEQUENCE [LARGE SCALE GENOMIC DNA]</scope>
    <source>
        <strain evidence="3 4">R1DC41</strain>
    </source>
</reference>
<feature type="transmembrane region" description="Helical" evidence="2">
    <location>
        <begin position="17"/>
        <end position="39"/>
    </location>
</feature>
<dbReference type="KEGG" id="mcui:G8O30_04890"/>
<evidence type="ECO:0000256" key="1">
    <source>
        <dbReference type="SAM" id="Coils"/>
    </source>
</evidence>
<dbReference type="Proteomes" id="UP000593626">
    <property type="component" value="Chromosome"/>
</dbReference>
<evidence type="ECO:0000256" key="2">
    <source>
        <dbReference type="SAM" id="Phobius"/>
    </source>
</evidence>
<keyword evidence="2" id="KW-0812">Transmembrane</keyword>
<protein>
    <submittedName>
        <fullName evidence="3">MotE family protein</fullName>
    </submittedName>
</protein>
<accession>A0A7S8CAM1</accession>
<keyword evidence="2" id="KW-1133">Transmembrane helix</keyword>